<dbReference type="InterPro" id="IPR008964">
    <property type="entry name" value="Invasin/intimin_cell_adhesion"/>
</dbReference>
<comment type="caution">
    <text evidence="6">The sequence shown here is derived from an EMBL/GenBank/DDBJ whole genome shotgun (WGS) entry which is preliminary data.</text>
</comment>
<dbReference type="EMBL" id="JACOME010000002">
    <property type="protein sequence ID" value="MBC3846230.1"/>
    <property type="molecule type" value="Genomic_DNA"/>
</dbReference>
<name>A0ABR6Y1V0_9FLAO</name>
<dbReference type="SMART" id="SM00635">
    <property type="entry name" value="BID_2"/>
    <property type="match status" value="2"/>
</dbReference>
<dbReference type="Pfam" id="PF18962">
    <property type="entry name" value="Por_Secre_tail"/>
    <property type="match status" value="1"/>
</dbReference>
<dbReference type="Gene3D" id="2.60.40.1080">
    <property type="match status" value="2"/>
</dbReference>
<keyword evidence="2 4" id="KW-0732">Signal</keyword>
<accession>A0ABR6Y1V0</accession>
<dbReference type="PANTHER" id="PTHR42970">
    <property type="entry name" value="PECTATE LYASE C-RELATED"/>
    <property type="match status" value="1"/>
</dbReference>
<dbReference type="Gene3D" id="2.160.20.10">
    <property type="entry name" value="Single-stranded right-handed beta-helix, Pectin lyase-like"/>
    <property type="match status" value="1"/>
</dbReference>
<dbReference type="Pfam" id="PF02368">
    <property type="entry name" value="Big_2"/>
    <property type="match status" value="2"/>
</dbReference>
<reference evidence="6 7" key="1">
    <citation type="submission" date="2020-08" db="EMBL/GenBank/DDBJ databases">
        <title>Winogradskyella ouciana sp. nov., isolated from the hadal seawater of the Mariana Trench.</title>
        <authorList>
            <person name="He X."/>
        </authorList>
    </citation>
    <scope>NUCLEOTIDE SEQUENCE [LARGE SCALE GENOMIC DNA]</scope>
    <source>
        <strain evidence="6 7">KCTC 22026</strain>
    </source>
</reference>
<dbReference type="Gene3D" id="2.60.40.10">
    <property type="entry name" value="Immunoglobulins"/>
    <property type="match status" value="2"/>
</dbReference>
<dbReference type="PANTHER" id="PTHR42970:SF1">
    <property type="entry name" value="PECTATE LYASE C-RELATED"/>
    <property type="match status" value="1"/>
</dbReference>
<protein>
    <submittedName>
        <fullName evidence="6">Ig-like domain-containing protein</fullName>
    </submittedName>
</protein>
<dbReference type="InterPro" id="IPR002126">
    <property type="entry name" value="Cadherin-like_dom"/>
</dbReference>
<dbReference type="InterPro" id="IPR012334">
    <property type="entry name" value="Pectin_lyas_fold"/>
</dbReference>
<evidence type="ECO:0000256" key="4">
    <source>
        <dbReference type="SAM" id="SignalP"/>
    </source>
</evidence>
<evidence type="ECO:0000259" key="5">
    <source>
        <dbReference type="PROSITE" id="PS50268"/>
    </source>
</evidence>
<keyword evidence="7" id="KW-1185">Reference proteome</keyword>
<evidence type="ECO:0000256" key="2">
    <source>
        <dbReference type="ARBA" id="ARBA00022729"/>
    </source>
</evidence>
<dbReference type="Proteomes" id="UP000607435">
    <property type="component" value="Unassembled WGS sequence"/>
</dbReference>
<organism evidence="6 7">
    <name type="scientific">Winogradskyella echinorum</name>
    <dbReference type="NCBI Taxonomy" id="538189"/>
    <lineage>
        <taxon>Bacteria</taxon>
        <taxon>Pseudomonadati</taxon>
        <taxon>Bacteroidota</taxon>
        <taxon>Flavobacteriia</taxon>
        <taxon>Flavobacteriales</taxon>
        <taxon>Flavobacteriaceae</taxon>
        <taxon>Winogradskyella</taxon>
    </lineage>
</organism>
<keyword evidence="3" id="KW-0325">Glycoprotein</keyword>
<proteinExistence type="predicted"/>
<dbReference type="PROSITE" id="PS50268">
    <property type="entry name" value="CADHERIN_2"/>
    <property type="match status" value="1"/>
</dbReference>
<evidence type="ECO:0000256" key="1">
    <source>
        <dbReference type="ARBA" id="ARBA00022723"/>
    </source>
</evidence>
<evidence type="ECO:0000313" key="6">
    <source>
        <dbReference type="EMBL" id="MBC3846230.1"/>
    </source>
</evidence>
<dbReference type="NCBIfam" id="TIGR04183">
    <property type="entry name" value="Por_Secre_tail"/>
    <property type="match status" value="1"/>
</dbReference>
<gene>
    <name evidence="6" type="ORF">H6H04_07560</name>
</gene>
<evidence type="ECO:0000313" key="7">
    <source>
        <dbReference type="Proteomes" id="UP000607435"/>
    </source>
</evidence>
<dbReference type="InterPro" id="IPR052063">
    <property type="entry name" value="Polysaccharide_Lyase_1"/>
</dbReference>
<feature type="chain" id="PRO_5046028974" evidence="4">
    <location>
        <begin position="34"/>
        <end position="1887"/>
    </location>
</feature>
<dbReference type="SUPFAM" id="SSF51126">
    <property type="entry name" value="Pectin lyase-like"/>
    <property type="match status" value="1"/>
</dbReference>
<dbReference type="InterPro" id="IPR022409">
    <property type="entry name" value="PKD/Chitinase_dom"/>
</dbReference>
<feature type="signal peptide" evidence="4">
    <location>
        <begin position="1"/>
        <end position="33"/>
    </location>
</feature>
<sequence length="1887" mass="200805">MKIITKPTNAFNKILFFCLLVLPLQLIQAQQLAFPSAKGAGAYASGGRGGVVLHVTTLADSGPGSLRWALTDRDHRALDRTIVFDVSGVIKLQSVIRMGSEYTGGITINGFTAPEGGITIIGQMFRMTDAKNVIIRGMKFRGGYNYTDPNNQYSKSAFLMGNTKGFIVDRCSSGFSLEQSIGGNGGNANDPLSGATFQNNLVGNTSRVGIIGQGITSDQSLRNMPTKVSYHRNVMVDCGWRTPNVAGNVRADIINNFVHNWQNRTSSFTGTAYNGQPSTQKTRSNIIGNYYQAGTNSRTSGSNVLYKINDNNIEPEFHFYDNYITSDVLKGKATGYDYTDPSTAHNAFTNYPDGSSQTIEPSWFTYPQFPLLGEPVSILSSQDLKDELFDTVGACHYIDNNGNIQFYRDAIDTELILRASTNSTQINIGDYLARAEALLPGGSNPIPSETRPDNFYQSNPHIPEAWLISKGLTGTPTIHNEIAPSGYTWLEEYINQIDNIVIGTNIPQITRTDTNPTTIEVGGVYNAITGTWTDVEDGSGIATVSGDVVDVNTIGTYNVTLEHTDTDGNRGFLNVPINVTAEIVNAESVSITPSTVTLAEDTSVQLNVEFMPLNTTDQTGEWTSSNTNATVDPNGLVTAVSPGTSIITFTSNDGSFTASSTIIINGSIVPTNITFEGGMTGHLNWIEFDENTVNPTATLITTDPDPNATHTYSIPANNVDDYQRFSISGNQLTLNLTPDYENPVDTADNNIYALYVRSENSNGGIYDGFVLFWIRDVADETIVFATGVDVFPETAEIQIPETIALAATFSPIETTNQSGTWSSSDESIATVDSSGVVTPVSVGVVTITFTAHDGGYSDSSEITVFPEALQASAGTDQQICEGESTTLTASGGTGYLWNTGETTESIEVSPNLTTTYTVTVSDDFGQSEDASVTVTVNPLPNANAGEDQTICEGETITLTASGGTSYLWSTGETTESIEVTPLVETTYSVEVISNDCSSADSVIVFVNEAPDITVTEDSAIVEGNSITLSASGGDNYEWSTGETSESINVTPTSTTTYTVTSLGINGCSTSLNVTVTVIPEIIADAGEDVTICNGDSITLNASGGVTYTWNSGETGSELTVNPTTTTTYTVTAEDAYGYTDTDTVTVFVNDIPNITADQNVFVMTGNSVTLTASGGDTYAWSTGETTASIIVSPGVTTTYTVTGYSVNGCENTIDILVTVVEELNANAGEDMTICLGESVTLNASGGITYTWNTGDIGASPTFTPIETTTYTVTVTDVFGNSDSDDITVTVNPIPVAYAGEDQTVCQGESVTLTAEGGDSYLWSNGETTSTITVNPNIDTTYTVEVFSNNCSDSDEVTVFTLTTPEVSVSEDIVLITGNTTTLVASGADSYQWNTGDTSNSISVSPAETTTYTVTGFSLNGCQSTAEVTVTVVAEVIANAGNDVTICSGESVTLNASGGVTYTWNTGGTGASPTFSPTETTTYTVTVTDDFGNSDSDSVTIFVNETPNITVSENVTIVEGESTTLIVSGADSYLWDTGETSSSITVNPLETTTYTVTGTTNSCSVQAEVTVTVEEQFQASAGEDKQVCQNDAYEIVLTANQGDSYLWNTGHTTQSITVSPTSTSTYTVTVTQGTQQDTDAVTVYVNPNPNVVITNGDSVDIMDGDFVTLTATGANSYEWNNGASQPNIAVSPSITTTYEVKGYIGDCYDEKQVTVNVIPEVVADAGEDVTICTGEFAILTASGGDDYVWSTGETTQTIQVSPTETTEYTVTVFNALDFDEDTVTVEVDTDCEEDIVEIPGEEPQDFNFEIYPNPSSSVVNVKLTGSNILTNIYMYDITGKLIYQTRITNNDLSSSSTTQIDVSSLQPGMYYIKLFDVNREVSKKLIVE</sequence>
<dbReference type="InterPro" id="IPR013783">
    <property type="entry name" value="Ig-like_fold"/>
</dbReference>
<dbReference type="InterPro" id="IPR011050">
    <property type="entry name" value="Pectin_lyase_fold/virulence"/>
</dbReference>
<feature type="domain" description="Cadherin" evidence="5">
    <location>
        <begin position="686"/>
        <end position="784"/>
    </location>
</feature>
<dbReference type="InterPro" id="IPR003343">
    <property type="entry name" value="Big_2"/>
</dbReference>
<keyword evidence="1" id="KW-0479">Metal-binding</keyword>
<dbReference type="RefSeq" id="WP_186845361.1">
    <property type="nucleotide sequence ID" value="NZ_JACOME010000002.1"/>
</dbReference>
<dbReference type="SUPFAM" id="SSF49373">
    <property type="entry name" value="Invasin/intimin cell-adhesion fragments"/>
    <property type="match status" value="2"/>
</dbReference>
<dbReference type="SMART" id="SM00089">
    <property type="entry name" value="PKD"/>
    <property type="match status" value="5"/>
</dbReference>
<dbReference type="InterPro" id="IPR026444">
    <property type="entry name" value="Secre_tail"/>
</dbReference>
<evidence type="ECO:0000256" key="3">
    <source>
        <dbReference type="ARBA" id="ARBA00023180"/>
    </source>
</evidence>